<dbReference type="EMBL" id="JYJA01000008">
    <property type="protein sequence ID" value="KJL45825.1"/>
    <property type="molecule type" value="Genomic_DNA"/>
</dbReference>
<gene>
    <name evidence="2" type="ORF">RS82_00032</name>
</gene>
<sequence length="77" mass="8765">MTVQAVPREAAITAAELAAKLSCSLDTVYRLAEKGDLPGFRLGREWRFYPSVVDAHLTKPRDRWAQPKRSRVRKRVA</sequence>
<dbReference type="Proteomes" id="UP000034098">
    <property type="component" value="Unassembled WGS sequence"/>
</dbReference>
<dbReference type="SUPFAM" id="SSF46955">
    <property type="entry name" value="Putative DNA-binding domain"/>
    <property type="match status" value="1"/>
</dbReference>
<organism evidence="2 3">
    <name type="scientific">Microbacterium trichothecenolyticum</name>
    <name type="common">Aureobacterium trichothecenolyticum</name>
    <dbReference type="NCBI Taxonomy" id="69370"/>
    <lineage>
        <taxon>Bacteria</taxon>
        <taxon>Bacillati</taxon>
        <taxon>Actinomycetota</taxon>
        <taxon>Actinomycetes</taxon>
        <taxon>Micrococcales</taxon>
        <taxon>Microbacteriaceae</taxon>
        <taxon>Microbacterium</taxon>
    </lineage>
</organism>
<dbReference type="OrthoDB" id="5524782at2"/>
<dbReference type="InterPro" id="IPR009061">
    <property type="entry name" value="DNA-bd_dom_put_sf"/>
</dbReference>
<proteinExistence type="predicted"/>
<dbReference type="GO" id="GO:0003677">
    <property type="term" value="F:DNA binding"/>
    <property type="evidence" value="ECO:0007669"/>
    <property type="project" value="InterPro"/>
</dbReference>
<evidence type="ECO:0000313" key="2">
    <source>
        <dbReference type="EMBL" id="KJL45825.1"/>
    </source>
</evidence>
<evidence type="ECO:0000259" key="1">
    <source>
        <dbReference type="Pfam" id="PF12728"/>
    </source>
</evidence>
<dbReference type="NCBIfam" id="TIGR01764">
    <property type="entry name" value="excise"/>
    <property type="match status" value="1"/>
</dbReference>
<feature type="domain" description="Helix-turn-helix" evidence="1">
    <location>
        <begin position="13"/>
        <end position="59"/>
    </location>
</feature>
<name>A0A0M2HN11_MICTR</name>
<dbReference type="InterPro" id="IPR010093">
    <property type="entry name" value="SinI_DNA-bd"/>
</dbReference>
<dbReference type="RefSeq" id="WP_045296061.1">
    <property type="nucleotide sequence ID" value="NZ_JYJA01000008.1"/>
</dbReference>
<keyword evidence="3" id="KW-1185">Reference proteome</keyword>
<dbReference type="Pfam" id="PF12728">
    <property type="entry name" value="HTH_17"/>
    <property type="match status" value="1"/>
</dbReference>
<dbReference type="PATRIC" id="fig|69370.6.peg.29"/>
<dbReference type="InterPro" id="IPR041657">
    <property type="entry name" value="HTH_17"/>
</dbReference>
<reference evidence="2 3" key="1">
    <citation type="submission" date="2015-02" db="EMBL/GenBank/DDBJ databases">
        <title>Draft genome sequences of ten Microbacterium spp. with emphasis on heavy metal contaminated environments.</title>
        <authorList>
            <person name="Corretto E."/>
        </authorList>
    </citation>
    <scope>NUCLEOTIDE SEQUENCE [LARGE SCALE GENOMIC DNA]</scope>
    <source>
        <strain evidence="2 3">DSM 8608</strain>
    </source>
</reference>
<protein>
    <submittedName>
        <fullName evidence="2">Helix-turn-helix domain protein</fullName>
    </submittedName>
</protein>
<comment type="caution">
    <text evidence="2">The sequence shown here is derived from an EMBL/GenBank/DDBJ whole genome shotgun (WGS) entry which is preliminary data.</text>
</comment>
<accession>A0A0M2HN11</accession>
<dbReference type="AlphaFoldDB" id="A0A0M2HN11"/>
<evidence type="ECO:0000313" key="3">
    <source>
        <dbReference type="Proteomes" id="UP000034098"/>
    </source>
</evidence>